<reference evidence="2 3" key="1">
    <citation type="submission" date="2024-02" db="EMBL/GenBank/DDBJ databases">
        <title>Bacteria isolated from the canopy kelp, Nereocystis luetkeana.</title>
        <authorList>
            <person name="Pfister C.A."/>
            <person name="Younker I.T."/>
            <person name="Light S.H."/>
        </authorList>
    </citation>
    <scope>NUCLEOTIDE SEQUENCE [LARGE SCALE GENOMIC DNA]</scope>
    <source>
        <strain evidence="2 3">TI.4.07</strain>
    </source>
</reference>
<protein>
    <recommendedName>
        <fullName evidence="4">DUF748 domain-containing protein</fullName>
    </recommendedName>
</protein>
<keyword evidence="3" id="KW-1185">Reference proteome</keyword>
<evidence type="ECO:0000313" key="3">
    <source>
        <dbReference type="Proteomes" id="UP001379949"/>
    </source>
</evidence>
<feature type="transmembrane region" description="Helical" evidence="1">
    <location>
        <begin position="14"/>
        <end position="36"/>
    </location>
</feature>
<keyword evidence="1" id="KW-0472">Membrane</keyword>
<dbReference type="Proteomes" id="UP001379949">
    <property type="component" value="Unassembled WGS sequence"/>
</dbReference>
<sequence>MHSTALPNQKKQRFMMITAIIGLLLVGAVFLALKYVGTRYAIQMIDDQIQESGLTSLIHYQKISFDPLTLTPTLHSVSIGNKNAPWLRFSHIKFNSLPAIYPKLDIEFQFDSRSQPLARDTRRLMAIAGIKQLAGHGRFLSTPKGNNINSSLTLDISQVGKLLLTSNMDILDANFSLNELRSDFLASMALGQLDAMPILYGDSIALHNLAFRFQDNGLTRHIWPNAQNTRNNKNTLAFLKTLINNTGLAPNESIQAEHIAAQIQDFLIRPQRLSFSMMPKQAIKLATLMTLFQNKSLYRGSEMNLAAR</sequence>
<accession>A0ABU9G0Q3</accession>
<evidence type="ECO:0000256" key="1">
    <source>
        <dbReference type="SAM" id="Phobius"/>
    </source>
</evidence>
<comment type="caution">
    <text evidence="2">The sequence shown here is derived from an EMBL/GenBank/DDBJ whole genome shotgun (WGS) entry which is preliminary data.</text>
</comment>
<gene>
    <name evidence="2" type="ORF">V6242_02745</name>
</gene>
<dbReference type="RefSeq" id="WP_341566228.1">
    <property type="nucleotide sequence ID" value="NZ_JBAKAR010000001.1"/>
</dbReference>
<evidence type="ECO:0000313" key="2">
    <source>
        <dbReference type="EMBL" id="MEL0612049.1"/>
    </source>
</evidence>
<evidence type="ECO:0008006" key="4">
    <source>
        <dbReference type="Google" id="ProtNLM"/>
    </source>
</evidence>
<keyword evidence="1" id="KW-0812">Transmembrane</keyword>
<dbReference type="EMBL" id="JBAKAR010000001">
    <property type="protein sequence ID" value="MEL0612049.1"/>
    <property type="molecule type" value="Genomic_DNA"/>
</dbReference>
<organism evidence="2 3">
    <name type="scientific">Marinomonas arenicola</name>
    <dbReference type="NCBI Taxonomy" id="569601"/>
    <lineage>
        <taxon>Bacteria</taxon>
        <taxon>Pseudomonadati</taxon>
        <taxon>Pseudomonadota</taxon>
        <taxon>Gammaproteobacteria</taxon>
        <taxon>Oceanospirillales</taxon>
        <taxon>Oceanospirillaceae</taxon>
        <taxon>Marinomonas</taxon>
    </lineage>
</organism>
<proteinExistence type="predicted"/>
<keyword evidence="1" id="KW-1133">Transmembrane helix</keyword>
<name>A0ABU9G0Q3_9GAMM</name>